<reference evidence="1" key="1">
    <citation type="journal article" date="2013" name="Environ. Microbiol.">
        <title>Microbiota from the distal guts of lean and obese adolescents exhibit partial functional redundancy besides clear differences in community structure.</title>
        <authorList>
            <person name="Ferrer M."/>
            <person name="Ruiz A."/>
            <person name="Lanza F."/>
            <person name="Haange S.B."/>
            <person name="Oberbach A."/>
            <person name="Till H."/>
            <person name="Bargiela R."/>
            <person name="Campoy C."/>
            <person name="Segura M.T."/>
            <person name="Richter M."/>
            <person name="von Bergen M."/>
            <person name="Seifert J."/>
            <person name="Suarez A."/>
        </authorList>
    </citation>
    <scope>NUCLEOTIDE SEQUENCE</scope>
</reference>
<protein>
    <recommendedName>
        <fullName evidence="2">Leucine Rich repeat-containing domain protein</fullName>
    </recommendedName>
</protein>
<dbReference type="AlphaFoldDB" id="K1TF36"/>
<organism evidence="1">
    <name type="scientific">human gut metagenome</name>
    <dbReference type="NCBI Taxonomy" id="408170"/>
    <lineage>
        <taxon>unclassified sequences</taxon>
        <taxon>metagenomes</taxon>
        <taxon>organismal metagenomes</taxon>
    </lineage>
</organism>
<gene>
    <name evidence="1" type="ORF">LEA_07091</name>
</gene>
<dbReference type="Gene3D" id="3.80.10.10">
    <property type="entry name" value="Ribonuclease Inhibitor"/>
    <property type="match status" value="1"/>
</dbReference>
<evidence type="ECO:0008006" key="2">
    <source>
        <dbReference type="Google" id="ProtNLM"/>
    </source>
</evidence>
<dbReference type="EMBL" id="AJWY01004655">
    <property type="protein sequence ID" value="EKC71767.1"/>
    <property type="molecule type" value="Genomic_DNA"/>
</dbReference>
<sequence>MREDEQQPFGTVDYARLQNLSEVVVEGKGHSNITNLKKLRSFQASDYRGVNKTLADYPSGDLLEHLSLTSCNLRSLDGIEKSPNIKDLELTYNRSLADISALYKVADSLRALSVEACGKIQDFSVLHALTNLEHLHLDGSTHLPDISFLANMPRLKTFATTMPIADGDLRPCLAIPYASVRNRKHHNLKDSDLSKRL</sequence>
<evidence type="ECO:0000313" key="1">
    <source>
        <dbReference type="EMBL" id="EKC71767.1"/>
    </source>
</evidence>
<accession>K1TF36</accession>
<dbReference type="InterPro" id="IPR032675">
    <property type="entry name" value="LRR_dom_sf"/>
</dbReference>
<dbReference type="SUPFAM" id="SSF52058">
    <property type="entry name" value="L domain-like"/>
    <property type="match status" value="1"/>
</dbReference>
<comment type="caution">
    <text evidence="1">The sequence shown here is derived from an EMBL/GenBank/DDBJ whole genome shotgun (WGS) entry which is preliminary data.</text>
</comment>
<proteinExistence type="predicted"/>
<name>K1TF36_9ZZZZ</name>